<feature type="domain" description="4Fe-4S ferredoxin-type" evidence="5">
    <location>
        <begin position="3"/>
        <end position="31"/>
    </location>
</feature>
<name>A0ABU6IF83_9ACTN</name>
<dbReference type="CDD" id="cd10551">
    <property type="entry name" value="PsrB"/>
    <property type="match status" value="1"/>
</dbReference>
<dbReference type="PANTHER" id="PTHR43177">
    <property type="entry name" value="PROTEIN NRFC"/>
    <property type="match status" value="1"/>
</dbReference>
<dbReference type="Pfam" id="PF13247">
    <property type="entry name" value="Fer4_11"/>
    <property type="match status" value="2"/>
</dbReference>
<accession>A0ABU6IF83</accession>
<dbReference type="PANTHER" id="PTHR43177:SF3">
    <property type="entry name" value="PROTEIN NRFC HOMOLOG"/>
    <property type="match status" value="1"/>
</dbReference>
<keyword evidence="1" id="KW-0004">4Fe-4S</keyword>
<dbReference type="RefSeq" id="WP_338208680.1">
    <property type="nucleotide sequence ID" value="NZ_JAYMFF010000002.1"/>
</dbReference>
<dbReference type="PROSITE" id="PS51379">
    <property type="entry name" value="4FE4S_FER_2"/>
    <property type="match status" value="3"/>
</dbReference>
<evidence type="ECO:0000259" key="5">
    <source>
        <dbReference type="PROSITE" id="PS51379"/>
    </source>
</evidence>
<dbReference type="Gene3D" id="3.30.70.20">
    <property type="match status" value="2"/>
</dbReference>
<keyword evidence="4" id="KW-0411">Iron-sulfur</keyword>
<keyword evidence="7" id="KW-1185">Reference proteome</keyword>
<dbReference type="EMBL" id="JAYMFF010000002">
    <property type="protein sequence ID" value="MEC4175109.1"/>
    <property type="molecule type" value="Genomic_DNA"/>
</dbReference>
<evidence type="ECO:0000313" key="7">
    <source>
        <dbReference type="Proteomes" id="UP001349994"/>
    </source>
</evidence>
<dbReference type="PROSITE" id="PS00198">
    <property type="entry name" value="4FE4S_FER_1"/>
    <property type="match status" value="1"/>
</dbReference>
<evidence type="ECO:0000313" key="6">
    <source>
        <dbReference type="EMBL" id="MEC4175109.1"/>
    </source>
</evidence>
<sequence>MRYGFAIDLRSCMGCHTCTISCKQANNLPNEVFWNNVRTDGGDAKDSARGTYPTDLHMVHYPVNCQQCSKPACVEVCPTGASVKREDGLVTIDGDTCIGCGSCITACPYDVRTLLEDEPTYSVGFPVGDWDARPHVAHTVTKCTGCAHRVDRGEIPACMELCPGRARYWGDLDDPNSDVSKFLEGKEFEQLLTDSGTEPNVFYVK</sequence>
<keyword evidence="3" id="KW-0408">Iron</keyword>
<evidence type="ECO:0000256" key="2">
    <source>
        <dbReference type="ARBA" id="ARBA00022723"/>
    </source>
</evidence>
<dbReference type="InterPro" id="IPR017896">
    <property type="entry name" value="4Fe4S_Fe-S-bd"/>
</dbReference>
<dbReference type="InterPro" id="IPR050954">
    <property type="entry name" value="ET_IronSulfur_Cluster-Binding"/>
</dbReference>
<dbReference type="InterPro" id="IPR017900">
    <property type="entry name" value="4Fe4S_Fe_S_CS"/>
</dbReference>
<evidence type="ECO:0000256" key="1">
    <source>
        <dbReference type="ARBA" id="ARBA00022485"/>
    </source>
</evidence>
<dbReference type="Proteomes" id="UP001349994">
    <property type="component" value="Unassembled WGS sequence"/>
</dbReference>
<gene>
    <name evidence="6" type="ORF">VIN30_01425</name>
</gene>
<evidence type="ECO:0000256" key="4">
    <source>
        <dbReference type="ARBA" id="ARBA00023014"/>
    </source>
</evidence>
<dbReference type="SUPFAM" id="SSF54862">
    <property type="entry name" value="4Fe-4S ferredoxins"/>
    <property type="match status" value="1"/>
</dbReference>
<feature type="domain" description="4Fe-4S ferredoxin-type" evidence="5">
    <location>
        <begin position="88"/>
        <end position="117"/>
    </location>
</feature>
<proteinExistence type="predicted"/>
<feature type="domain" description="4Fe-4S ferredoxin-type" evidence="5">
    <location>
        <begin position="56"/>
        <end position="87"/>
    </location>
</feature>
<evidence type="ECO:0000256" key="3">
    <source>
        <dbReference type="ARBA" id="ARBA00023004"/>
    </source>
</evidence>
<keyword evidence="2" id="KW-0479">Metal-binding</keyword>
<protein>
    <submittedName>
        <fullName evidence="6">4Fe-4S dicluster domain-containing protein</fullName>
    </submittedName>
</protein>
<comment type="caution">
    <text evidence="6">The sequence shown here is derived from an EMBL/GenBank/DDBJ whole genome shotgun (WGS) entry which is preliminary data.</text>
</comment>
<reference evidence="6 7" key="1">
    <citation type="submission" date="2024-01" db="EMBL/GenBank/DDBJ databases">
        <title>novel species in genus Adlercreutzia.</title>
        <authorList>
            <person name="Liu X."/>
        </authorList>
    </citation>
    <scope>NUCLEOTIDE SEQUENCE [LARGE SCALE GENOMIC DNA]</scope>
    <source>
        <strain evidence="6 7">R7</strain>
    </source>
</reference>
<organism evidence="6 7">
    <name type="scientific">Adlercreutzia wanghongyangiae</name>
    <dbReference type="NCBI Taxonomy" id="3111451"/>
    <lineage>
        <taxon>Bacteria</taxon>
        <taxon>Bacillati</taxon>
        <taxon>Actinomycetota</taxon>
        <taxon>Coriobacteriia</taxon>
        <taxon>Eggerthellales</taxon>
        <taxon>Eggerthellaceae</taxon>
        <taxon>Adlercreutzia</taxon>
    </lineage>
</organism>